<evidence type="ECO:0000313" key="4">
    <source>
        <dbReference type="EMBL" id="KAJ4777632.1"/>
    </source>
</evidence>
<dbReference type="PROSITE" id="PS51186">
    <property type="entry name" value="GNAT"/>
    <property type="match status" value="1"/>
</dbReference>
<evidence type="ECO:0000256" key="1">
    <source>
        <dbReference type="ARBA" id="ARBA00022679"/>
    </source>
</evidence>
<protein>
    <submittedName>
        <fullName evidence="5">N-acetyltransferase</fullName>
    </submittedName>
</protein>
<dbReference type="EMBL" id="JAMFTS010000003">
    <property type="protein sequence ID" value="KAJ4777632.1"/>
    <property type="molecule type" value="Genomic_DNA"/>
</dbReference>
<keyword evidence="2" id="KW-0012">Acyltransferase</keyword>
<evidence type="ECO:0000313" key="6">
    <source>
        <dbReference type="Proteomes" id="UP001140206"/>
    </source>
</evidence>
<dbReference type="PANTHER" id="PTHR10545">
    <property type="entry name" value="DIAMINE N-ACETYLTRANSFERASE"/>
    <property type="match status" value="1"/>
</dbReference>
<accession>A0AAV8F073</accession>
<keyword evidence="1" id="KW-0808">Transferase</keyword>
<evidence type="ECO:0000256" key="2">
    <source>
        <dbReference type="ARBA" id="ARBA00023315"/>
    </source>
</evidence>
<proteinExistence type="predicted"/>
<dbReference type="InterPro" id="IPR000182">
    <property type="entry name" value="GNAT_dom"/>
</dbReference>
<name>A0AAV8F073_9POAL</name>
<dbReference type="FunFam" id="3.40.630.30:FF:000139">
    <property type="entry name" value="L-ornithine N5-acetyltransferase NATA1"/>
    <property type="match status" value="1"/>
</dbReference>
<evidence type="ECO:0000259" key="3">
    <source>
        <dbReference type="PROSITE" id="PS51186"/>
    </source>
</evidence>
<dbReference type="SUPFAM" id="SSF55729">
    <property type="entry name" value="Acyl-CoA N-acyltransferases (Nat)"/>
    <property type="match status" value="1"/>
</dbReference>
<dbReference type="InterPro" id="IPR016181">
    <property type="entry name" value="Acyl_CoA_acyltransferase"/>
</dbReference>
<dbReference type="PANTHER" id="PTHR10545:SF29">
    <property type="entry name" value="GH14572P-RELATED"/>
    <property type="match status" value="1"/>
</dbReference>
<comment type="caution">
    <text evidence="5">The sequence shown here is derived from an EMBL/GenBank/DDBJ whole genome shotgun (WGS) entry which is preliminary data.</text>
</comment>
<dbReference type="AlphaFoldDB" id="A0AAV8F073"/>
<dbReference type="Proteomes" id="UP001140206">
    <property type="component" value="Chromosome 2"/>
</dbReference>
<dbReference type="GO" id="GO:0008080">
    <property type="term" value="F:N-acetyltransferase activity"/>
    <property type="evidence" value="ECO:0007669"/>
    <property type="project" value="UniProtKB-ARBA"/>
</dbReference>
<keyword evidence="6" id="KW-1185">Reference proteome</keyword>
<feature type="domain" description="N-acetyltransferase" evidence="3">
    <location>
        <begin position="146"/>
        <end position="243"/>
    </location>
</feature>
<dbReference type="EMBL" id="JAMFTS010000002">
    <property type="protein sequence ID" value="KAJ4784516.1"/>
    <property type="molecule type" value="Genomic_DNA"/>
</dbReference>
<organism evidence="5 6">
    <name type="scientific">Rhynchospora pubera</name>
    <dbReference type="NCBI Taxonomy" id="906938"/>
    <lineage>
        <taxon>Eukaryota</taxon>
        <taxon>Viridiplantae</taxon>
        <taxon>Streptophyta</taxon>
        <taxon>Embryophyta</taxon>
        <taxon>Tracheophyta</taxon>
        <taxon>Spermatophyta</taxon>
        <taxon>Magnoliopsida</taxon>
        <taxon>Liliopsida</taxon>
        <taxon>Poales</taxon>
        <taxon>Cyperaceae</taxon>
        <taxon>Cyperoideae</taxon>
        <taxon>Rhynchosporeae</taxon>
        <taxon>Rhynchospora</taxon>
    </lineage>
</organism>
<reference evidence="5" key="1">
    <citation type="submission" date="2022-08" db="EMBL/GenBank/DDBJ databases">
        <authorList>
            <person name="Marques A."/>
        </authorList>
    </citation>
    <scope>NUCLEOTIDE SEQUENCE</scope>
    <source>
        <strain evidence="5">RhyPub2mFocal</strain>
        <tissue evidence="5">Leaves</tissue>
    </source>
</reference>
<dbReference type="InterPro" id="IPR051016">
    <property type="entry name" value="Diverse_Substrate_AcTransf"/>
</dbReference>
<dbReference type="Proteomes" id="UP001140206">
    <property type="component" value="Chromosome 3"/>
</dbReference>
<dbReference type="Pfam" id="PF00583">
    <property type="entry name" value="Acetyltransf_1"/>
    <property type="match status" value="1"/>
</dbReference>
<sequence>MTVTSSRHQFSSQLFSPKTFSKFPLIILAMSSPSSAAETTTLWAELRHAEPSDVPFIRRMIYQMAEFERLTHIFSATDSSLLSILFPSPPLPPFFSLTPLVLYLSFTSPPVRSSQTLSITQFSIPFPVADPDESDFASPLGDGRCIAGFVICFPNYSTFLPKMGLYIEHIFVREPWRRMGLGKFMLSLVAKKAAELGMGRVDWCVLDWNVNAIEFYKGMGAEVLQEWRICRLTGPSLEKYKDD</sequence>
<gene>
    <name evidence="5" type="ORF">LUZ62_035762</name>
    <name evidence="4" type="ORF">LUZ62_061889</name>
</gene>
<evidence type="ECO:0000313" key="5">
    <source>
        <dbReference type="EMBL" id="KAJ4784516.1"/>
    </source>
</evidence>
<dbReference type="CDD" id="cd04301">
    <property type="entry name" value="NAT_SF"/>
    <property type="match status" value="1"/>
</dbReference>
<dbReference type="Gene3D" id="3.40.630.30">
    <property type="match status" value="1"/>
</dbReference>